<proteinExistence type="inferred from homology"/>
<dbReference type="PROSITE" id="PS50090">
    <property type="entry name" value="MYB_LIKE"/>
    <property type="match status" value="1"/>
</dbReference>
<evidence type="ECO:0000259" key="3">
    <source>
        <dbReference type="PROSITE" id="PS50090"/>
    </source>
</evidence>
<evidence type="ECO:0000256" key="2">
    <source>
        <dbReference type="SAM" id="MobiDB-lite"/>
    </source>
</evidence>
<feature type="region of interest" description="Disordered" evidence="2">
    <location>
        <begin position="301"/>
        <end position="320"/>
    </location>
</feature>
<sequence length="713" mass="77167">MSYFGLGFQVGRISIFTHLGLSFRAFTIIATTMSKSKEMHGLDDVHQQAELLVLDYLRGSRCMKTMDALSKWISDKKKHRSSSALMSPTASDIFAKDVAANKATKEKANSVLEYMVIVAIWCCHVDETTMASTTKGASKEWTKDDLSKLKKEAKKTQTIADKTERWKSVGATLGRSKRDCYEKYKELKKKPSSSSSKPSKKAVTVDVRSMLDLNAIDVAGAGTDGRASDDVESSGATAVPTNPNEQDMGMSSSPTIHAVNVHYAKDKTGPKSTGKNKIVDAANMVDDHPSEMWCGEVALSKPKARGSSVAPGDVRASRDYDDVAVMEDCDNLDEQDHAQADSAPPSRSSSSFPSRVSLSNSVIDSKQGRALPAAEVTSLRKLLFNDSKKKLGPHWTHQGFDFAQVEGLKYGIVQHEGGPCGVMAVVQAYVLHFLFQEDISTWDSVETPLVTKALARALAHIIWQAGSGSTCKVALIGGATPFRESKGYGVVLVVASVMLTRGLATVEADMDTATGTVPTLIGAHDYCTQEMVNLLLLGYACSNVFDGTKDLGGGDDATSSSMVLRGVQKRSVVGFLTLFEAYDYMVVGDHLKVPVDNIWVVCSESHYSVMFADPAIAPSTSSAVGFLCFYGWFFGGGGFRLLEGGFVAFDLFYFDGLANQDEVIRLTISPMGLATKPDKAAQNRGDLIPPLNLVIQTKWPQATVDWHSVEPLL</sequence>
<accession>A0A418E1E6</accession>
<dbReference type="VEuPathDB" id="FungiDB:H257_15853"/>
<dbReference type="PANTHER" id="PTHR12473:SF8">
    <property type="entry name" value="UBIQUITIN CARBOXYL-TERMINAL HYDROLASE MINDY-4-RELATED"/>
    <property type="match status" value="1"/>
</dbReference>
<feature type="region of interest" description="Disordered" evidence="2">
    <location>
        <begin position="335"/>
        <end position="355"/>
    </location>
</feature>
<dbReference type="PANTHER" id="PTHR12473">
    <property type="entry name" value="UBIQUITIN CARBOXYL-TERMINAL HYDROLASE MINDY-4-RELATED"/>
    <property type="match status" value="1"/>
</dbReference>
<dbReference type="GO" id="GO:0071108">
    <property type="term" value="P:protein K48-linked deubiquitination"/>
    <property type="evidence" value="ECO:0007669"/>
    <property type="project" value="InterPro"/>
</dbReference>
<dbReference type="GO" id="GO:1990380">
    <property type="term" value="F:K48-linked deubiquitinase activity"/>
    <property type="evidence" value="ECO:0007669"/>
    <property type="project" value="InterPro"/>
</dbReference>
<feature type="compositionally biased region" description="Polar residues" evidence="2">
    <location>
        <begin position="234"/>
        <end position="253"/>
    </location>
</feature>
<comment type="caution">
    <text evidence="4">The sequence shown here is derived from an EMBL/GenBank/DDBJ whole genome shotgun (WGS) entry which is preliminary data.</text>
</comment>
<dbReference type="InterPro" id="IPR001005">
    <property type="entry name" value="SANT/Myb"/>
</dbReference>
<dbReference type="EMBL" id="QUTH01007703">
    <property type="protein sequence ID" value="RHZ04115.1"/>
    <property type="molecule type" value="Genomic_DNA"/>
</dbReference>
<dbReference type="Gene3D" id="1.10.10.60">
    <property type="entry name" value="Homeodomain-like"/>
    <property type="match status" value="1"/>
</dbReference>
<evidence type="ECO:0000313" key="4">
    <source>
        <dbReference type="EMBL" id="RHZ04115.1"/>
    </source>
</evidence>
<gene>
    <name evidence="4" type="ORF">DYB37_002847</name>
</gene>
<feature type="region of interest" description="Disordered" evidence="2">
    <location>
        <begin position="222"/>
        <end position="253"/>
    </location>
</feature>
<dbReference type="InterPro" id="IPR025257">
    <property type="entry name" value="MINDY-3/4_CD"/>
</dbReference>
<dbReference type="InterPro" id="IPR039785">
    <property type="entry name" value="MINY3/4"/>
</dbReference>
<dbReference type="SMART" id="SM01174">
    <property type="entry name" value="DUF4205"/>
    <property type="match status" value="1"/>
</dbReference>
<feature type="compositionally biased region" description="Low complexity" evidence="2">
    <location>
        <begin position="342"/>
        <end position="355"/>
    </location>
</feature>
<organism evidence="4">
    <name type="scientific">Aphanomyces astaci</name>
    <name type="common">Crayfish plague agent</name>
    <dbReference type="NCBI Taxonomy" id="112090"/>
    <lineage>
        <taxon>Eukaryota</taxon>
        <taxon>Sar</taxon>
        <taxon>Stramenopiles</taxon>
        <taxon>Oomycota</taxon>
        <taxon>Saprolegniomycetes</taxon>
        <taxon>Saprolegniales</taxon>
        <taxon>Verrucalvaceae</taxon>
        <taxon>Aphanomyces</taxon>
    </lineage>
</organism>
<protein>
    <recommendedName>
        <fullName evidence="3">Myb-like domain-containing protein</fullName>
    </recommendedName>
</protein>
<dbReference type="GO" id="GO:0006508">
    <property type="term" value="P:proteolysis"/>
    <property type="evidence" value="ECO:0007669"/>
    <property type="project" value="UniProtKB-KW"/>
</dbReference>
<dbReference type="GO" id="GO:0004843">
    <property type="term" value="F:cysteine-type deubiquitinase activity"/>
    <property type="evidence" value="ECO:0007669"/>
    <property type="project" value="UniProtKB-EC"/>
</dbReference>
<feature type="domain" description="Myb-like" evidence="3">
    <location>
        <begin position="141"/>
        <end position="188"/>
    </location>
</feature>
<comment type="similarity">
    <text evidence="1">Belongs to the MINDY deubiquitinase family. FAM188 subfamily.</text>
</comment>
<evidence type="ECO:0000256" key="1">
    <source>
        <dbReference type="ARBA" id="ARBA00011074"/>
    </source>
</evidence>
<reference evidence="4" key="1">
    <citation type="submission" date="2018-08" db="EMBL/GenBank/DDBJ databases">
        <title>Aphanomyces genome sequencing and annotation.</title>
        <authorList>
            <person name="Minardi D."/>
            <person name="Oidtmann B."/>
            <person name="Van Der Giezen M."/>
            <person name="Studholme D.J."/>
        </authorList>
    </citation>
    <scope>NUCLEOTIDE SEQUENCE [LARGE SCALE GENOMIC DNA]</scope>
    <source>
        <strain evidence="4">Da</strain>
    </source>
</reference>
<dbReference type="AlphaFoldDB" id="A0A418E1E6"/>
<dbReference type="Proteomes" id="UP000285430">
    <property type="component" value="Unassembled WGS sequence"/>
</dbReference>
<dbReference type="Pfam" id="PF13898">
    <property type="entry name" value="MINDY-3_4_CD"/>
    <property type="match status" value="3"/>
</dbReference>
<name>A0A418E1E6_APHAT</name>